<dbReference type="Pfam" id="PF00512">
    <property type="entry name" value="HisKA"/>
    <property type="match status" value="1"/>
</dbReference>
<dbReference type="InterPro" id="IPR005467">
    <property type="entry name" value="His_kinase_dom"/>
</dbReference>
<dbReference type="PANTHER" id="PTHR42878:SF7">
    <property type="entry name" value="SENSOR HISTIDINE KINASE GLRK"/>
    <property type="match status" value="1"/>
</dbReference>
<proteinExistence type="predicted"/>
<dbReference type="EMBL" id="JBFNQD010000017">
    <property type="protein sequence ID" value="MEW9309754.1"/>
    <property type="molecule type" value="Genomic_DNA"/>
</dbReference>
<dbReference type="SMART" id="SM00304">
    <property type="entry name" value="HAMP"/>
    <property type="match status" value="1"/>
</dbReference>
<evidence type="ECO:0000313" key="15">
    <source>
        <dbReference type="Proteomes" id="UP001555786"/>
    </source>
</evidence>
<dbReference type="Pfam" id="PF02518">
    <property type="entry name" value="HATPase_c"/>
    <property type="match status" value="1"/>
</dbReference>
<keyword evidence="8 14" id="KW-0067">ATP-binding</keyword>
<comment type="subcellular location">
    <subcellularLocation>
        <location evidence="2">Membrane</location>
    </subcellularLocation>
</comment>
<evidence type="ECO:0000256" key="1">
    <source>
        <dbReference type="ARBA" id="ARBA00000085"/>
    </source>
</evidence>
<keyword evidence="7" id="KW-0418">Kinase</keyword>
<dbReference type="InterPro" id="IPR036890">
    <property type="entry name" value="HATPase_C_sf"/>
</dbReference>
<accession>A0ABV3PWW0</accession>
<dbReference type="InterPro" id="IPR036097">
    <property type="entry name" value="HisK_dim/P_sf"/>
</dbReference>
<dbReference type="SMART" id="SM00388">
    <property type="entry name" value="HisKA"/>
    <property type="match status" value="1"/>
</dbReference>
<evidence type="ECO:0000256" key="10">
    <source>
        <dbReference type="SAM" id="Coils"/>
    </source>
</evidence>
<reference evidence="14 15" key="1">
    <citation type="submission" date="2024-07" db="EMBL/GenBank/DDBJ databases">
        <title>Description of Labrys sedimenti sp. nov., isolated from a diclofenac-degrading enrichment culture.</title>
        <authorList>
            <person name="Tancsics A."/>
            <person name="Csepanyi A."/>
        </authorList>
    </citation>
    <scope>NUCLEOTIDE SEQUENCE [LARGE SCALE GENOMIC DNA]</scope>
    <source>
        <strain evidence="14 15">LMG 23578</strain>
    </source>
</reference>
<feature type="transmembrane region" description="Helical" evidence="11">
    <location>
        <begin position="299"/>
        <end position="317"/>
    </location>
</feature>
<dbReference type="Pfam" id="PF00672">
    <property type="entry name" value="HAMP"/>
    <property type="match status" value="1"/>
</dbReference>
<dbReference type="PROSITE" id="PS50885">
    <property type="entry name" value="HAMP"/>
    <property type="match status" value="1"/>
</dbReference>
<feature type="transmembrane region" description="Helical" evidence="11">
    <location>
        <begin position="7"/>
        <end position="25"/>
    </location>
</feature>
<keyword evidence="9" id="KW-0902">Two-component regulatory system</keyword>
<dbReference type="Gene3D" id="3.30.565.10">
    <property type="entry name" value="Histidine kinase-like ATPase, C-terminal domain"/>
    <property type="match status" value="1"/>
</dbReference>
<dbReference type="InterPro" id="IPR050351">
    <property type="entry name" value="BphY/WalK/GraS-like"/>
</dbReference>
<dbReference type="PRINTS" id="PR00344">
    <property type="entry name" value="BCTRLSENSOR"/>
</dbReference>
<sequence>MFKVKIYASITIIVTLGLLVLLHVYRNLDSVAGYLATLDSVSVPFSIAALEMEKNAEEYTNGVLRYVRDPQPKVKAEIARDEEDFTGRHAIYMQLATSDRARGLGREVRAQQERLVAAGVELMDERDRLDAIFGDTTALLEEIDTLIDAQHEGAAPDGRPDRNDRLLALTNIEAETAEIGFWLTMFKYRTADPERQYLVKKVGEQHNALARYRELISVDRDRQLHEGLRGRHLKVFANTRALIAGETRISADAQRFAQLAEQIDDIFDDQIQPMLTSNLSEPQDKADTAIEHVKATLRYLIPAYFLVALAVGIWLALATNRPLKRLADGTKAIRAGDLDHRIDIRGRDEFGRLAEQFNLMTERLQETTVSRDLLEANERELQQSVGDLRQEIADRKQAEREREALQAKLRRSETLATMGQLVAGVAHEVRNPLFGISSTLDAIEANAKLGQINPRFSGVLRREVNRLNKLMSALLEYGRTSPDDRAVESVAKGLVEALRSCRAAAEAVGVTLVNRVSEDALVMMNYDRLVQVHVNLIENALQHAPRGSEVIVTTRATVDEGGSRWIEYCVADSGPGLAAEDLPHLFDPFFTRRRGGTGLGLAIVRRIVDEHHGVVEPGDNPKGGTVMIVRLPAAVSKD</sequence>
<keyword evidence="15" id="KW-1185">Reference proteome</keyword>
<evidence type="ECO:0000256" key="9">
    <source>
        <dbReference type="ARBA" id="ARBA00023012"/>
    </source>
</evidence>
<dbReference type="CDD" id="cd00082">
    <property type="entry name" value="HisKA"/>
    <property type="match status" value="1"/>
</dbReference>
<dbReference type="SUPFAM" id="SSF47384">
    <property type="entry name" value="Homodimeric domain of signal transducing histidine kinase"/>
    <property type="match status" value="1"/>
</dbReference>
<dbReference type="Proteomes" id="UP001555786">
    <property type="component" value="Unassembled WGS sequence"/>
</dbReference>
<dbReference type="InterPro" id="IPR003661">
    <property type="entry name" value="HisK_dim/P_dom"/>
</dbReference>
<evidence type="ECO:0000256" key="8">
    <source>
        <dbReference type="ARBA" id="ARBA00022840"/>
    </source>
</evidence>
<keyword evidence="11" id="KW-1133">Transmembrane helix</keyword>
<evidence type="ECO:0000256" key="5">
    <source>
        <dbReference type="ARBA" id="ARBA00022679"/>
    </source>
</evidence>
<gene>
    <name evidence="14" type="ORF">ABXS05_29655</name>
</gene>
<keyword evidence="11" id="KW-0812">Transmembrane</keyword>
<dbReference type="PANTHER" id="PTHR42878">
    <property type="entry name" value="TWO-COMPONENT HISTIDINE KINASE"/>
    <property type="match status" value="1"/>
</dbReference>
<dbReference type="InterPro" id="IPR003660">
    <property type="entry name" value="HAMP_dom"/>
</dbReference>
<dbReference type="SUPFAM" id="SSF158472">
    <property type="entry name" value="HAMP domain-like"/>
    <property type="match status" value="1"/>
</dbReference>
<dbReference type="InterPro" id="IPR004358">
    <property type="entry name" value="Sig_transdc_His_kin-like_C"/>
</dbReference>
<evidence type="ECO:0000256" key="4">
    <source>
        <dbReference type="ARBA" id="ARBA00022553"/>
    </source>
</evidence>
<name>A0ABV3PWW0_9HYPH</name>
<evidence type="ECO:0000256" key="11">
    <source>
        <dbReference type="SAM" id="Phobius"/>
    </source>
</evidence>
<feature type="domain" description="Histidine kinase" evidence="12">
    <location>
        <begin position="424"/>
        <end position="635"/>
    </location>
</feature>
<keyword evidence="5" id="KW-0808">Transferase</keyword>
<evidence type="ECO:0000256" key="7">
    <source>
        <dbReference type="ARBA" id="ARBA00022777"/>
    </source>
</evidence>
<dbReference type="SUPFAM" id="SSF55874">
    <property type="entry name" value="ATPase domain of HSP90 chaperone/DNA topoisomerase II/histidine kinase"/>
    <property type="match status" value="1"/>
</dbReference>
<evidence type="ECO:0000256" key="6">
    <source>
        <dbReference type="ARBA" id="ARBA00022741"/>
    </source>
</evidence>
<dbReference type="Gene3D" id="6.10.340.10">
    <property type="match status" value="1"/>
</dbReference>
<dbReference type="PROSITE" id="PS50109">
    <property type="entry name" value="HIS_KIN"/>
    <property type="match status" value="1"/>
</dbReference>
<dbReference type="EC" id="2.7.13.3" evidence="3"/>
<comment type="catalytic activity">
    <reaction evidence="1">
        <text>ATP + protein L-histidine = ADP + protein N-phospho-L-histidine.</text>
        <dbReference type="EC" id="2.7.13.3"/>
    </reaction>
</comment>
<dbReference type="CDD" id="cd06225">
    <property type="entry name" value="HAMP"/>
    <property type="match status" value="1"/>
</dbReference>
<protein>
    <recommendedName>
        <fullName evidence="3">histidine kinase</fullName>
        <ecNumber evidence="3">2.7.13.3</ecNumber>
    </recommendedName>
</protein>
<dbReference type="SMART" id="SM00387">
    <property type="entry name" value="HATPase_c"/>
    <property type="match status" value="1"/>
</dbReference>
<comment type="caution">
    <text evidence="14">The sequence shown here is derived from an EMBL/GenBank/DDBJ whole genome shotgun (WGS) entry which is preliminary data.</text>
</comment>
<dbReference type="RefSeq" id="WP_367626360.1">
    <property type="nucleotide sequence ID" value="NZ_JBFNQD010000017.1"/>
</dbReference>
<dbReference type="Gene3D" id="1.10.287.130">
    <property type="match status" value="1"/>
</dbReference>
<evidence type="ECO:0000259" key="13">
    <source>
        <dbReference type="PROSITE" id="PS50885"/>
    </source>
</evidence>
<dbReference type="InterPro" id="IPR003594">
    <property type="entry name" value="HATPase_dom"/>
</dbReference>
<organism evidence="14 15">
    <name type="scientific">Labrys neptuniae</name>
    <dbReference type="NCBI Taxonomy" id="376174"/>
    <lineage>
        <taxon>Bacteria</taxon>
        <taxon>Pseudomonadati</taxon>
        <taxon>Pseudomonadota</taxon>
        <taxon>Alphaproteobacteria</taxon>
        <taxon>Hyphomicrobiales</taxon>
        <taxon>Xanthobacteraceae</taxon>
        <taxon>Labrys</taxon>
    </lineage>
</organism>
<evidence type="ECO:0000256" key="3">
    <source>
        <dbReference type="ARBA" id="ARBA00012438"/>
    </source>
</evidence>
<feature type="coiled-coil region" evidence="10">
    <location>
        <begin position="371"/>
        <end position="415"/>
    </location>
</feature>
<dbReference type="CDD" id="cd00075">
    <property type="entry name" value="HATPase"/>
    <property type="match status" value="1"/>
</dbReference>
<feature type="domain" description="HAMP" evidence="13">
    <location>
        <begin position="317"/>
        <end position="369"/>
    </location>
</feature>
<dbReference type="GO" id="GO:0005524">
    <property type="term" value="F:ATP binding"/>
    <property type="evidence" value="ECO:0007669"/>
    <property type="project" value="UniProtKB-KW"/>
</dbReference>
<evidence type="ECO:0000313" key="14">
    <source>
        <dbReference type="EMBL" id="MEW9309754.1"/>
    </source>
</evidence>
<evidence type="ECO:0000256" key="2">
    <source>
        <dbReference type="ARBA" id="ARBA00004370"/>
    </source>
</evidence>
<evidence type="ECO:0000259" key="12">
    <source>
        <dbReference type="PROSITE" id="PS50109"/>
    </source>
</evidence>
<keyword evidence="6" id="KW-0547">Nucleotide-binding</keyword>
<keyword evidence="10" id="KW-0175">Coiled coil</keyword>
<keyword evidence="4" id="KW-0597">Phosphoprotein</keyword>
<keyword evidence="11" id="KW-0472">Membrane</keyword>